<gene>
    <name evidence="2" type="ORF">PLEPLA_LOCUS42234</name>
</gene>
<reference evidence="2" key="1">
    <citation type="submission" date="2020-03" db="EMBL/GenBank/DDBJ databases">
        <authorList>
            <person name="Weist P."/>
        </authorList>
    </citation>
    <scope>NUCLEOTIDE SEQUENCE</scope>
</reference>
<accession>A0A9N7Z3P1</accession>
<evidence type="ECO:0000256" key="1">
    <source>
        <dbReference type="SAM" id="MobiDB-lite"/>
    </source>
</evidence>
<proteinExistence type="predicted"/>
<feature type="region of interest" description="Disordered" evidence="1">
    <location>
        <begin position="118"/>
        <end position="140"/>
    </location>
</feature>
<sequence>MRVHLHFIIQRTWLSDFLGACRFTITSKASCDATHAHSHANRVKLQRVHCRLLLSASARTQASSARYNVSGDKGTDSPPRQIHPERYYGAMATDEDTRAPLQHCSSILLLSHPACDQEEHSSPGGLTGADNAITSNCRGG</sequence>
<dbReference type="EMBL" id="CADEAL010004214">
    <property type="protein sequence ID" value="CAB1454468.1"/>
    <property type="molecule type" value="Genomic_DNA"/>
</dbReference>
<comment type="caution">
    <text evidence="2">The sequence shown here is derived from an EMBL/GenBank/DDBJ whole genome shotgun (WGS) entry which is preliminary data.</text>
</comment>
<dbReference type="AlphaFoldDB" id="A0A9N7Z3P1"/>
<keyword evidence="3" id="KW-1185">Reference proteome</keyword>
<organism evidence="2 3">
    <name type="scientific">Pleuronectes platessa</name>
    <name type="common">European plaice</name>
    <dbReference type="NCBI Taxonomy" id="8262"/>
    <lineage>
        <taxon>Eukaryota</taxon>
        <taxon>Metazoa</taxon>
        <taxon>Chordata</taxon>
        <taxon>Craniata</taxon>
        <taxon>Vertebrata</taxon>
        <taxon>Euteleostomi</taxon>
        <taxon>Actinopterygii</taxon>
        <taxon>Neopterygii</taxon>
        <taxon>Teleostei</taxon>
        <taxon>Neoteleostei</taxon>
        <taxon>Acanthomorphata</taxon>
        <taxon>Carangaria</taxon>
        <taxon>Pleuronectiformes</taxon>
        <taxon>Pleuronectoidei</taxon>
        <taxon>Pleuronectidae</taxon>
        <taxon>Pleuronectes</taxon>
    </lineage>
</organism>
<evidence type="ECO:0000313" key="2">
    <source>
        <dbReference type="EMBL" id="CAB1454468.1"/>
    </source>
</evidence>
<feature type="region of interest" description="Disordered" evidence="1">
    <location>
        <begin position="61"/>
        <end position="83"/>
    </location>
</feature>
<protein>
    <submittedName>
        <fullName evidence="2">Uncharacterized protein</fullName>
    </submittedName>
</protein>
<name>A0A9N7Z3P1_PLEPL</name>
<evidence type="ECO:0000313" key="3">
    <source>
        <dbReference type="Proteomes" id="UP001153269"/>
    </source>
</evidence>
<dbReference type="Proteomes" id="UP001153269">
    <property type="component" value="Unassembled WGS sequence"/>
</dbReference>